<feature type="compositionally biased region" description="Basic and acidic residues" evidence="1">
    <location>
        <begin position="61"/>
        <end position="76"/>
    </location>
</feature>
<evidence type="ECO:0000313" key="2">
    <source>
        <dbReference type="EMBL" id="KAJ8915921.1"/>
    </source>
</evidence>
<evidence type="ECO:0000313" key="3">
    <source>
        <dbReference type="Proteomes" id="UP001159042"/>
    </source>
</evidence>
<keyword evidence="3" id="KW-1185">Reference proteome</keyword>
<feature type="non-terminal residue" evidence="2">
    <location>
        <position position="239"/>
    </location>
</feature>
<dbReference type="Proteomes" id="UP001159042">
    <property type="component" value="Unassembled WGS sequence"/>
</dbReference>
<feature type="region of interest" description="Disordered" evidence="1">
    <location>
        <begin position="61"/>
        <end position="89"/>
    </location>
</feature>
<organism evidence="2 3">
    <name type="scientific">Exocentrus adspersus</name>
    <dbReference type="NCBI Taxonomy" id="1586481"/>
    <lineage>
        <taxon>Eukaryota</taxon>
        <taxon>Metazoa</taxon>
        <taxon>Ecdysozoa</taxon>
        <taxon>Arthropoda</taxon>
        <taxon>Hexapoda</taxon>
        <taxon>Insecta</taxon>
        <taxon>Pterygota</taxon>
        <taxon>Neoptera</taxon>
        <taxon>Endopterygota</taxon>
        <taxon>Coleoptera</taxon>
        <taxon>Polyphaga</taxon>
        <taxon>Cucujiformia</taxon>
        <taxon>Chrysomeloidea</taxon>
        <taxon>Cerambycidae</taxon>
        <taxon>Lamiinae</taxon>
        <taxon>Acanthocinini</taxon>
        <taxon>Exocentrus</taxon>
    </lineage>
</organism>
<gene>
    <name evidence="2" type="ORF">NQ315_015536</name>
</gene>
<dbReference type="AlphaFoldDB" id="A0AAV8VPP6"/>
<accession>A0AAV8VPP6</accession>
<name>A0AAV8VPP6_9CUCU</name>
<sequence length="239" mass="24343">MYTNIICGLNASSNVINADNGTSAYNDTDSVLIYGSNSSLIDTATNASLLYGNISNEEIETSRLPRQELNDTRSDPEFESQEESSEEEGNMVTGLLSAFLGGFSRPDGSIDLEAIVGLLGSLSTQNDDGTYDFQGLTDLLRGFFGGGGDEGGGSDIGSFLGGLLGAVIKGVANPPGSKGAGIFTGKVVTGILPALSAPPPPADEMNMGNKPQGLDSGGFLTGLLKTVLSSSSGGNEQGG</sequence>
<evidence type="ECO:0000256" key="1">
    <source>
        <dbReference type="SAM" id="MobiDB-lite"/>
    </source>
</evidence>
<feature type="compositionally biased region" description="Acidic residues" evidence="1">
    <location>
        <begin position="77"/>
        <end position="89"/>
    </location>
</feature>
<comment type="caution">
    <text evidence="2">The sequence shown here is derived from an EMBL/GenBank/DDBJ whole genome shotgun (WGS) entry which is preliminary data.</text>
</comment>
<proteinExistence type="predicted"/>
<dbReference type="EMBL" id="JANEYG010000048">
    <property type="protein sequence ID" value="KAJ8915921.1"/>
    <property type="molecule type" value="Genomic_DNA"/>
</dbReference>
<reference evidence="2 3" key="1">
    <citation type="journal article" date="2023" name="Insect Mol. Biol.">
        <title>Genome sequencing provides insights into the evolution of gene families encoding plant cell wall-degrading enzymes in longhorned beetles.</title>
        <authorList>
            <person name="Shin N.R."/>
            <person name="Okamura Y."/>
            <person name="Kirsch R."/>
            <person name="Pauchet Y."/>
        </authorList>
    </citation>
    <scope>NUCLEOTIDE SEQUENCE [LARGE SCALE GENOMIC DNA]</scope>
    <source>
        <strain evidence="2">EAD_L_NR</strain>
    </source>
</reference>
<protein>
    <submittedName>
        <fullName evidence="2">Uncharacterized protein</fullName>
    </submittedName>
</protein>